<proteinExistence type="predicted"/>
<protein>
    <submittedName>
        <fullName evidence="1">Replicative DNA helicase</fullName>
    </submittedName>
</protein>
<dbReference type="Gene3D" id="3.40.50.300">
    <property type="entry name" value="P-loop containing nucleotide triphosphate hydrolases"/>
    <property type="match status" value="1"/>
</dbReference>
<dbReference type="GO" id="GO:0004386">
    <property type="term" value="F:helicase activity"/>
    <property type="evidence" value="ECO:0007669"/>
    <property type="project" value="UniProtKB-KW"/>
</dbReference>
<keyword evidence="2" id="KW-1185">Reference proteome</keyword>
<gene>
    <name evidence="1" type="ORF">Aristophanes_00014</name>
</gene>
<dbReference type="Proteomes" id="UP000516232">
    <property type="component" value="Segment"/>
</dbReference>
<accession>A0A7G9VYM3</accession>
<reference evidence="1 2" key="1">
    <citation type="submission" date="2020-07" db="EMBL/GenBank/DDBJ databases">
        <authorList>
            <person name="Shneider M.M."/>
            <person name="Timoshina O.V."/>
            <person name="Evseev P.V."/>
            <person name="Shelenkov A.A."/>
            <person name="Mikhailova Y.V."/>
            <person name="Yanushevich Y."/>
            <person name="Shagin D.A."/>
            <person name="Miroshnikov K.A."/>
        </authorList>
    </citation>
    <scope>NUCLEOTIDE SEQUENCE [LARGE SCALE GENOMIC DNA]</scope>
</reference>
<name>A0A7G9VYM3_BPACA</name>
<dbReference type="InterPro" id="IPR027417">
    <property type="entry name" value="P-loop_NTPase"/>
</dbReference>
<keyword evidence="1" id="KW-0378">Hydrolase</keyword>
<keyword evidence="1" id="KW-0347">Helicase</keyword>
<dbReference type="Pfam" id="PF13481">
    <property type="entry name" value="AAA_25"/>
    <property type="match status" value="1"/>
</dbReference>
<sequence>MLDKNLLHALRTRKRYDTLYPYVPLDMFSPDTRRMLEYFGLYFKSYPDHSYVELEPLETLVKLKCKPTPEQLGIFRVMVQNLQEPVPPEVITSTIEQLNTLRYSGKLGVLLQRYNDGEEVDLLTEVHTLTQQVKAQSDVYGDAPWADGDVWEYIQAEADDAGYVFTCLPDELTENLKGLTTGKNVCVAMPTDKGKTSLFAAIAVCMAEQHKAFLASGYEQEFRPVLYLVNEGTAESITPRIYQTALRCTNTELYALGQRVGGQGILDEYIKVIGRKDAIRLVNVHGWTTSQVATLIEKHNPFCVISDMTGRIRSVGAQGANDVQQLETVWDTMRQFCAIYNFFHIGSAQISAEGFDQLFPPLSALQNSKTGVQTTLDLAIWGGAYASPDEHTEFLRGLSTPKNKLKRSGKKSYVKVQTVFNPDLNTWK</sequence>
<evidence type="ECO:0000313" key="1">
    <source>
        <dbReference type="EMBL" id="QNO11438.1"/>
    </source>
</evidence>
<keyword evidence="1" id="KW-0067">ATP-binding</keyword>
<keyword evidence="1" id="KW-0547">Nucleotide-binding</keyword>
<organismHost>
    <name type="scientific">Acinetobacter baumannii</name>
    <dbReference type="NCBI Taxonomy" id="470"/>
</organismHost>
<evidence type="ECO:0000313" key="2">
    <source>
        <dbReference type="Proteomes" id="UP000516232"/>
    </source>
</evidence>
<dbReference type="EMBL" id="MT783706">
    <property type="protein sequence ID" value="QNO11438.1"/>
    <property type="molecule type" value="Genomic_DNA"/>
</dbReference>
<organism evidence="1 2">
    <name type="scientific">Acinetobacter phage Aristophanes</name>
    <dbReference type="NCBI Taxonomy" id="2759203"/>
    <lineage>
        <taxon>Viruses</taxon>
        <taxon>Duplodnaviria</taxon>
        <taxon>Heunggongvirae</taxon>
        <taxon>Uroviricota</taxon>
        <taxon>Caudoviricetes</taxon>
        <taxon>Autographivirales</taxon>
        <taxon>Autoscriptoviridae</taxon>
        <taxon>Beijerinckvirinae</taxon>
        <taxon>Aristophanesvirus</taxon>
        <taxon>Aristophanesvirus aristophanes</taxon>
    </lineage>
</organism>